<evidence type="ECO:0000313" key="2">
    <source>
        <dbReference type="Proteomes" id="UP000002949"/>
    </source>
</evidence>
<proteinExistence type="predicted"/>
<keyword evidence="2" id="KW-1185">Reference proteome</keyword>
<dbReference type="AlphaFoldDB" id="G6Y5A9"/>
<accession>G6Y5A9</accession>
<organism evidence="1 2">
    <name type="scientific">Mesorhizobium amorphae CCNWGS0123</name>
    <dbReference type="NCBI Taxonomy" id="1082933"/>
    <lineage>
        <taxon>Bacteria</taxon>
        <taxon>Pseudomonadati</taxon>
        <taxon>Pseudomonadota</taxon>
        <taxon>Alphaproteobacteria</taxon>
        <taxon>Hyphomicrobiales</taxon>
        <taxon>Phyllobacteriaceae</taxon>
        <taxon>Mesorhizobium</taxon>
    </lineage>
</organism>
<dbReference type="Proteomes" id="UP000002949">
    <property type="component" value="Unassembled WGS sequence"/>
</dbReference>
<name>G6Y5A9_9HYPH</name>
<reference evidence="1 2" key="1">
    <citation type="journal article" date="2012" name="J. Bacteriol.">
        <title>Draft Genome Sequence of Plant Growth-Promoting Rhizobium Mesorhizobium amorphae, Isolated from Zinc-Lead Mine Tailings.</title>
        <authorList>
            <person name="Hao X."/>
            <person name="Lin Y."/>
            <person name="Johnstone L."/>
            <person name="Baltrus D.A."/>
            <person name="Miller S.J."/>
            <person name="Wei G."/>
            <person name="Rensing C."/>
        </authorList>
    </citation>
    <scope>NUCLEOTIDE SEQUENCE [LARGE SCALE GENOMIC DNA]</scope>
    <source>
        <strain evidence="1 2">CCNWGS0123</strain>
    </source>
</reference>
<sequence>MPVFFVDVTHVVQYLLTSWLRMRPVKLIPFEPENDLVQKVI</sequence>
<dbReference type="EMBL" id="AGSN01000057">
    <property type="protein sequence ID" value="EHH13081.1"/>
    <property type="molecule type" value="Genomic_DNA"/>
</dbReference>
<evidence type="ECO:0000313" key="1">
    <source>
        <dbReference type="EMBL" id="EHH13081.1"/>
    </source>
</evidence>
<protein>
    <submittedName>
        <fullName evidence="1">Uncharacterized protein</fullName>
    </submittedName>
</protein>
<gene>
    <name evidence="1" type="ORF">MEA186_05591</name>
</gene>